<accession>A6IRE3</accession>
<sequence>MDSAPSHKKVPKLQPSLTDTGCRFTSPQTSRRRSCCGQAASRRRKRSQRQSRLRCLTLQRTRSG</sequence>
<evidence type="ECO:0000256" key="1">
    <source>
        <dbReference type="SAM" id="MobiDB-lite"/>
    </source>
</evidence>
<dbReference type="Proteomes" id="UP000234681">
    <property type="component" value="Chromosome 11"/>
</dbReference>
<proteinExistence type="predicted"/>
<name>A6IRE3_RAT</name>
<evidence type="ECO:0000313" key="3">
    <source>
        <dbReference type="Proteomes" id="UP000234681"/>
    </source>
</evidence>
<feature type="compositionally biased region" description="Basic residues" evidence="1">
    <location>
        <begin position="41"/>
        <end position="52"/>
    </location>
</feature>
<gene>
    <name evidence="2" type="primary">LOC360721</name>
    <name evidence="2" type="ORF">rCG_52676</name>
</gene>
<dbReference type="AlphaFoldDB" id="A6IRE3"/>
<feature type="compositionally biased region" description="Low complexity" evidence="1">
    <location>
        <begin position="53"/>
        <end position="64"/>
    </location>
</feature>
<protein>
    <submittedName>
        <fullName evidence="2">Growth and transformation-dependent protein, isoform CRA_b</fullName>
    </submittedName>
</protein>
<feature type="region of interest" description="Disordered" evidence="1">
    <location>
        <begin position="1"/>
        <end position="64"/>
    </location>
</feature>
<reference evidence="3" key="1">
    <citation type="submission" date="2005-09" db="EMBL/GenBank/DDBJ databases">
        <authorList>
            <person name="Mural R.J."/>
            <person name="Li P.W."/>
            <person name="Adams M.D."/>
            <person name="Amanatides P.G."/>
            <person name="Baden-Tillson H."/>
            <person name="Barnstead M."/>
            <person name="Chin S.H."/>
            <person name="Dew I."/>
            <person name="Evans C.A."/>
            <person name="Ferriera S."/>
            <person name="Flanigan M."/>
            <person name="Fosler C."/>
            <person name="Glodek A."/>
            <person name="Gu Z."/>
            <person name="Holt R.A."/>
            <person name="Jennings D."/>
            <person name="Kraft C.L."/>
            <person name="Lu F."/>
            <person name="Nguyen T."/>
            <person name="Nusskern D.R."/>
            <person name="Pfannkoch C.M."/>
            <person name="Sitter C."/>
            <person name="Sutton G.G."/>
            <person name="Venter J.C."/>
            <person name="Wang Z."/>
            <person name="Woodage T."/>
            <person name="Zheng X.H."/>
            <person name="Zhong F."/>
        </authorList>
    </citation>
    <scope>NUCLEOTIDE SEQUENCE [LARGE SCALE GENOMIC DNA]</scope>
    <source>
        <strain>BN</strain>
        <strain evidence="3">Sprague-Dawley</strain>
    </source>
</reference>
<organism evidence="2 3">
    <name type="scientific">Rattus norvegicus</name>
    <name type="common">Rat</name>
    <dbReference type="NCBI Taxonomy" id="10116"/>
    <lineage>
        <taxon>Eukaryota</taxon>
        <taxon>Metazoa</taxon>
        <taxon>Chordata</taxon>
        <taxon>Craniata</taxon>
        <taxon>Vertebrata</taxon>
        <taxon>Euteleostomi</taxon>
        <taxon>Mammalia</taxon>
        <taxon>Eutheria</taxon>
        <taxon>Euarchontoglires</taxon>
        <taxon>Glires</taxon>
        <taxon>Rodentia</taxon>
        <taxon>Myomorpha</taxon>
        <taxon>Muroidea</taxon>
        <taxon>Muridae</taxon>
        <taxon>Murinae</taxon>
        <taxon>Rattus</taxon>
    </lineage>
</organism>
<evidence type="ECO:0000313" key="2">
    <source>
        <dbReference type="EMBL" id="EDM11296.1"/>
    </source>
</evidence>
<feature type="compositionally biased region" description="Polar residues" evidence="1">
    <location>
        <begin position="15"/>
        <end position="29"/>
    </location>
</feature>
<feature type="compositionally biased region" description="Basic residues" evidence="1">
    <location>
        <begin position="1"/>
        <end position="11"/>
    </location>
</feature>
<dbReference type="EMBL" id="CH473967">
    <property type="protein sequence ID" value="EDM11296.1"/>
    <property type="molecule type" value="Genomic_DNA"/>
</dbReference>